<name>A0A368XNE1_9BURK</name>
<dbReference type="GO" id="GO:0008800">
    <property type="term" value="F:beta-lactamase activity"/>
    <property type="evidence" value="ECO:0007669"/>
    <property type="project" value="UniProtKB-EC"/>
</dbReference>
<evidence type="ECO:0000256" key="3">
    <source>
        <dbReference type="ARBA" id="ARBA00012865"/>
    </source>
</evidence>
<dbReference type="PANTHER" id="PTHR35333:SF3">
    <property type="entry name" value="BETA-LACTAMASE-TYPE TRANSPEPTIDASE FOLD CONTAINING PROTEIN"/>
    <property type="match status" value="1"/>
</dbReference>
<dbReference type="SUPFAM" id="SSF56601">
    <property type="entry name" value="beta-lactamase/transpeptidase-like"/>
    <property type="match status" value="1"/>
</dbReference>
<dbReference type="Proteomes" id="UP000252884">
    <property type="component" value="Unassembled WGS sequence"/>
</dbReference>
<comment type="catalytic activity">
    <reaction evidence="1">
        <text>a beta-lactam + H2O = a substituted beta-amino acid</text>
        <dbReference type="Rhea" id="RHEA:20401"/>
        <dbReference type="ChEBI" id="CHEBI:15377"/>
        <dbReference type="ChEBI" id="CHEBI:35627"/>
        <dbReference type="ChEBI" id="CHEBI:140347"/>
        <dbReference type="EC" id="3.5.2.6"/>
    </reaction>
</comment>
<organism evidence="5 6">
    <name type="scientific">Pseudorhodoferax soli</name>
    <dbReference type="NCBI Taxonomy" id="545864"/>
    <lineage>
        <taxon>Bacteria</taxon>
        <taxon>Pseudomonadati</taxon>
        <taxon>Pseudomonadota</taxon>
        <taxon>Betaproteobacteria</taxon>
        <taxon>Burkholderiales</taxon>
        <taxon>Comamonadaceae</taxon>
    </lineage>
</organism>
<gene>
    <name evidence="5" type="ORF">DES41_109257</name>
</gene>
<comment type="caution">
    <text evidence="5">The sequence shown here is derived from an EMBL/GenBank/DDBJ whole genome shotgun (WGS) entry which is preliminary data.</text>
</comment>
<keyword evidence="6" id="KW-1185">Reference proteome</keyword>
<dbReference type="Pfam" id="PF13354">
    <property type="entry name" value="Beta-lactamase2"/>
    <property type="match status" value="1"/>
</dbReference>
<dbReference type="InterPro" id="IPR045155">
    <property type="entry name" value="Beta-lactam_cat"/>
</dbReference>
<dbReference type="EC" id="3.5.2.6" evidence="3"/>
<dbReference type="Gene3D" id="3.40.710.10">
    <property type="entry name" value="DD-peptidase/beta-lactamase superfamily"/>
    <property type="match status" value="1"/>
</dbReference>
<sequence length="306" mass="32980">MYVKRLRDGSHFDHGADESWYLGSTAKVPIAVAVLQQVDAGRLQLDTAVVLRETDKVDGSGPLVWNEVGQSYSIATLLTRMLGESDNTAANMLVRVVGVEALNRSAAEAFGARRIGPLTDFTAVRRAVYARLHPDAGRLSHRQLVEVAAAPMPQRAEAVRRALALPAGALRTDIDTAYADYYAEGHNSATLAGYGAMLERLVRGELLSPASTDRLFKAMKFGTRGSYRLEAGLPKSLPLIHKTGTQHRRACHVGVVQPQDGGRDATVLAVCAADLDEQRAAGRLFEAVGRAIAGTALAERQVRNTR</sequence>
<evidence type="ECO:0000313" key="6">
    <source>
        <dbReference type="Proteomes" id="UP000252884"/>
    </source>
</evidence>
<protein>
    <recommendedName>
        <fullName evidence="3">beta-lactamase</fullName>
        <ecNumber evidence="3">3.5.2.6</ecNumber>
    </recommendedName>
</protein>
<dbReference type="InterPro" id="IPR000871">
    <property type="entry name" value="Beta-lactam_class-A"/>
</dbReference>
<reference evidence="5 6" key="1">
    <citation type="submission" date="2018-07" db="EMBL/GenBank/DDBJ databases">
        <title>Genomic Encyclopedia of Type Strains, Phase IV (KMG-IV): sequencing the most valuable type-strain genomes for metagenomic binning, comparative biology and taxonomic classification.</title>
        <authorList>
            <person name="Goeker M."/>
        </authorList>
    </citation>
    <scope>NUCLEOTIDE SEQUENCE [LARGE SCALE GENOMIC DNA]</scope>
    <source>
        <strain evidence="5 6">DSM 21634</strain>
    </source>
</reference>
<dbReference type="PANTHER" id="PTHR35333">
    <property type="entry name" value="BETA-LACTAMASE"/>
    <property type="match status" value="1"/>
</dbReference>
<evidence type="ECO:0000259" key="4">
    <source>
        <dbReference type="Pfam" id="PF13354"/>
    </source>
</evidence>
<proteinExistence type="inferred from homology"/>
<dbReference type="InterPro" id="IPR012338">
    <property type="entry name" value="Beta-lactam/transpept-like"/>
</dbReference>
<comment type="similarity">
    <text evidence="2">Belongs to the class-A beta-lactamase family.</text>
</comment>
<dbReference type="GO" id="GO:0030655">
    <property type="term" value="P:beta-lactam antibiotic catabolic process"/>
    <property type="evidence" value="ECO:0007669"/>
    <property type="project" value="InterPro"/>
</dbReference>
<evidence type="ECO:0000256" key="1">
    <source>
        <dbReference type="ARBA" id="ARBA00001526"/>
    </source>
</evidence>
<dbReference type="GO" id="GO:0046677">
    <property type="term" value="P:response to antibiotic"/>
    <property type="evidence" value="ECO:0007669"/>
    <property type="project" value="InterPro"/>
</dbReference>
<evidence type="ECO:0000256" key="2">
    <source>
        <dbReference type="ARBA" id="ARBA00009009"/>
    </source>
</evidence>
<accession>A0A368XNE1</accession>
<dbReference type="EMBL" id="QPJK01000009">
    <property type="protein sequence ID" value="RCW67534.1"/>
    <property type="molecule type" value="Genomic_DNA"/>
</dbReference>
<dbReference type="AlphaFoldDB" id="A0A368XNE1"/>
<evidence type="ECO:0000313" key="5">
    <source>
        <dbReference type="EMBL" id="RCW67534.1"/>
    </source>
</evidence>
<feature type="domain" description="Beta-lactamase class A catalytic" evidence="4">
    <location>
        <begin position="1"/>
        <end position="270"/>
    </location>
</feature>